<reference evidence="1 2" key="1">
    <citation type="submission" date="2016-03" db="EMBL/GenBank/DDBJ databases">
        <authorList>
            <person name="Ploux O."/>
        </authorList>
    </citation>
    <scope>NUCLEOTIDE SEQUENCE [LARGE SCALE GENOMIC DNA]</scope>
    <source>
        <strain evidence="1 2">R-45371</strain>
    </source>
</reference>
<comment type="caution">
    <text evidence="1">The sequence shown here is derived from an EMBL/GenBank/DDBJ whole genome shotgun (WGS) entry which is preliminary data.</text>
</comment>
<protein>
    <submittedName>
        <fullName evidence="1">Uncharacterized protein</fullName>
    </submittedName>
</protein>
<proteinExistence type="predicted"/>
<dbReference type="EMBL" id="LUUH01000085">
    <property type="protein sequence ID" value="OAH98975.1"/>
    <property type="molecule type" value="Genomic_DNA"/>
</dbReference>
<sequence length="296" mass="33767">MDSTTVYALYLGELRTSIGRSLRKGQSRPENEAAFKIFVPLWLLLNGLRDGTNSPNPTKEMLLSYLREAGDFEGFLKVAKDHHVERNFGSELQRAHEAFLFASYFDELISDSLLFVNAFHLSNYRGCVIALRCMLEDMYRHLYYKDNREYFIRVHNNGESEHSLKLAPASFREYLSKASYLKILSSVKESFTVPPSKTVEGFLKLNEELYSRTSSFVHGAAPRTLNGFESNLDLIFDSARADEVLKLANLVAMLIVVFLCCGHLDQFAGLNESVKREVFKVFPGSLHARLRQTLRV</sequence>
<organism evidence="1 2">
    <name type="scientific">Methylomonas methanica</name>
    <dbReference type="NCBI Taxonomy" id="421"/>
    <lineage>
        <taxon>Bacteria</taxon>
        <taxon>Pseudomonadati</taxon>
        <taxon>Pseudomonadota</taxon>
        <taxon>Gammaproteobacteria</taxon>
        <taxon>Methylococcales</taxon>
        <taxon>Methylococcaceae</taxon>
        <taxon>Methylomonas</taxon>
    </lineage>
</organism>
<evidence type="ECO:0000313" key="2">
    <source>
        <dbReference type="Proteomes" id="UP000077763"/>
    </source>
</evidence>
<evidence type="ECO:0000313" key="1">
    <source>
        <dbReference type="EMBL" id="OAH98975.1"/>
    </source>
</evidence>
<dbReference type="AlphaFoldDB" id="A0A177LZT8"/>
<name>A0A177LZT8_METMH</name>
<dbReference type="RefSeq" id="WP_064038285.1">
    <property type="nucleotide sequence ID" value="NZ_LUUH01000085.1"/>
</dbReference>
<dbReference type="Proteomes" id="UP000077763">
    <property type="component" value="Unassembled WGS sequence"/>
</dbReference>
<gene>
    <name evidence="1" type="ORF">A1353_21620</name>
</gene>
<accession>A0A177LZT8</accession>